<feature type="domain" description="NAD-dependent epimerase/dehydratase" evidence="1">
    <location>
        <begin position="11"/>
        <end position="228"/>
    </location>
</feature>
<dbReference type="Pfam" id="PF01370">
    <property type="entry name" value="Epimerase"/>
    <property type="match status" value="1"/>
</dbReference>
<dbReference type="Gene3D" id="3.40.50.720">
    <property type="entry name" value="NAD(P)-binding Rossmann-like Domain"/>
    <property type="match status" value="1"/>
</dbReference>
<dbReference type="RefSeq" id="WP_101395529.1">
    <property type="nucleotide sequence ID" value="NZ_PJNE01000001.1"/>
</dbReference>
<evidence type="ECO:0000313" key="2">
    <source>
        <dbReference type="EMBL" id="PKW27053.1"/>
    </source>
</evidence>
<sequence>MTDRLDPVAWVVGSGGLVGRHVVAAFATDGWEVRTSRVPWGDEDGAVAALAADLDAFTAARRGRPWVLAWCAGAGVVATPEADLLAELAVFERFLARLEETVEPGEDGVVFLASSAGGLYAGSAAPPFSEDTEVAPLVAYGRTKLAMERALTGVAGRTGLRAVLGRLANVYGPGQTLGKPQGLLSQLCLSSATTRPLPVFVSLDTIRDYVFVADVAAMVLRCVALARDTPPGTTAVKVLASGRPVTVGQLVGEARRVFHRPLRTVTVPGGRGQVLDLRLRSVRWPEVDALAVTTLPTGLAATAADVHARVVSGGPLDPGR</sequence>
<evidence type="ECO:0000313" key="3">
    <source>
        <dbReference type="Proteomes" id="UP000233781"/>
    </source>
</evidence>
<dbReference type="InterPro" id="IPR001509">
    <property type="entry name" value="Epimerase_deHydtase"/>
</dbReference>
<reference evidence="2 3" key="1">
    <citation type="submission" date="2017-12" db="EMBL/GenBank/DDBJ databases">
        <title>Sequencing the genomes of 1000 Actinobacteria strains.</title>
        <authorList>
            <person name="Klenk H.-P."/>
        </authorList>
    </citation>
    <scope>NUCLEOTIDE SEQUENCE [LARGE SCALE GENOMIC DNA]</scope>
    <source>
        <strain evidence="2 3">DSM 12806</strain>
    </source>
</reference>
<name>A0A2N3YJM2_9MICO</name>
<evidence type="ECO:0000259" key="1">
    <source>
        <dbReference type="Pfam" id="PF01370"/>
    </source>
</evidence>
<dbReference type="SUPFAM" id="SSF51735">
    <property type="entry name" value="NAD(P)-binding Rossmann-fold domains"/>
    <property type="match status" value="1"/>
</dbReference>
<dbReference type="Proteomes" id="UP000233781">
    <property type="component" value="Unassembled WGS sequence"/>
</dbReference>
<dbReference type="InterPro" id="IPR050177">
    <property type="entry name" value="Lipid_A_modif_metabolic_enz"/>
</dbReference>
<organism evidence="2 3">
    <name type="scientific">Phycicoccus duodecadis</name>
    <dbReference type="NCBI Taxonomy" id="173053"/>
    <lineage>
        <taxon>Bacteria</taxon>
        <taxon>Bacillati</taxon>
        <taxon>Actinomycetota</taxon>
        <taxon>Actinomycetes</taxon>
        <taxon>Micrococcales</taxon>
        <taxon>Intrasporangiaceae</taxon>
        <taxon>Phycicoccus</taxon>
    </lineage>
</organism>
<comment type="caution">
    <text evidence="2">The sequence shown here is derived from an EMBL/GenBank/DDBJ whole genome shotgun (WGS) entry which is preliminary data.</text>
</comment>
<protein>
    <submittedName>
        <fullName evidence="2">UDP-glucose 4-epimerase</fullName>
    </submittedName>
</protein>
<dbReference type="InterPro" id="IPR036291">
    <property type="entry name" value="NAD(P)-bd_dom_sf"/>
</dbReference>
<dbReference type="PANTHER" id="PTHR43245">
    <property type="entry name" value="BIFUNCTIONAL POLYMYXIN RESISTANCE PROTEIN ARNA"/>
    <property type="match status" value="1"/>
</dbReference>
<dbReference type="OrthoDB" id="7770745at2"/>
<dbReference type="PANTHER" id="PTHR43245:SF13">
    <property type="entry name" value="UDP-D-APIOSE_UDP-D-XYLOSE SYNTHASE 2"/>
    <property type="match status" value="1"/>
</dbReference>
<accession>A0A2N3YJM2</accession>
<dbReference type="AlphaFoldDB" id="A0A2N3YJM2"/>
<keyword evidence="3" id="KW-1185">Reference proteome</keyword>
<proteinExistence type="predicted"/>
<gene>
    <name evidence="2" type="ORF">ATL31_1882</name>
</gene>
<dbReference type="Gene3D" id="3.90.25.10">
    <property type="entry name" value="UDP-galactose 4-epimerase, domain 1"/>
    <property type="match status" value="1"/>
</dbReference>
<dbReference type="EMBL" id="PJNE01000001">
    <property type="protein sequence ID" value="PKW27053.1"/>
    <property type="molecule type" value="Genomic_DNA"/>
</dbReference>